<dbReference type="AlphaFoldDB" id="A0A7X4Y880"/>
<gene>
    <name evidence="1" type="ORF">GTZ93_07155</name>
</gene>
<accession>A0A7X4Y880</accession>
<dbReference type="Gene3D" id="2.60.40.10">
    <property type="entry name" value="Immunoglobulins"/>
    <property type="match status" value="1"/>
</dbReference>
<proteinExistence type="predicted"/>
<evidence type="ECO:0000313" key="2">
    <source>
        <dbReference type="Proteomes" id="UP000537825"/>
    </source>
</evidence>
<protein>
    <submittedName>
        <fullName evidence="1">Choice-of-anchor D domain-containing protein</fullName>
    </submittedName>
</protein>
<dbReference type="InterPro" id="IPR013783">
    <property type="entry name" value="Ig-like_fold"/>
</dbReference>
<reference evidence="1 2" key="1">
    <citation type="submission" date="2020-01" db="EMBL/GenBank/DDBJ databases">
        <title>The draft genome sequence of Corallococcus exiguus DSM 14696.</title>
        <authorList>
            <person name="Zhang X."/>
            <person name="Zhu H."/>
        </authorList>
    </citation>
    <scope>NUCLEOTIDE SEQUENCE [LARGE SCALE GENOMIC DNA]</scope>
    <source>
        <strain evidence="1 2">DSM 14696</strain>
    </source>
</reference>
<sequence length="545" mass="58366">MLLLGAPILFGACSDEPSAALVIDRKSFDFGDVEVGTVTVEQLFTVRNASPQDVESVSVSVEGSEFFSITSNTCEKYLAAGMECEVRVRFAPLLAGTHASRLKVTGADSVNPAELQGTAFVWVDVTSMPPGTRVVAGDDSFTCTQPCRHAVRTTELTLYAGPEGFPTWSKACANAPRGGCLLRLDASRSVALVAFSPLYQWEVLRSSPPMTVAPLADGNIVVQDALGVTSLDRFGYERWSVPVSSMSKLVVTSDWYLSVLSYNGTVTQYDGDGRVRWTYTPPQQSSSEGHVVADVFGNTYVLMTQGSHDTALAMKLVALSREGVERWSTVISEAQLNFPFGLGVMGDGNSVYVGGTAYNRGTNPQDLVFVKRFIRKLTPVGGTQWTKEGSWGAVAFTLSGEMVSFINNGTPPGGFMASWFDSAGNVLWNTQTSPGQGPGQVDAYVFPSNFNLAPRLLLGGHEVGPGTNVYTYGRGWFADMGDSSKLAPGPITYIDSPLGNGAWVSTLAYADLDRHVVVGGGFGTLSEPAGGFIRLYDPRTLTMER</sequence>
<dbReference type="EMBL" id="JAAAPK010000002">
    <property type="protein sequence ID" value="NBC39607.1"/>
    <property type="molecule type" value="Genomic_DNA"/>
</dbReference>
<name>A0A7X4Y880_9BACT</name>
<keyword evidence="2" id="KW-1185">Reference proteome</keyword>
<comment type="caution">
    <text evidence="1">The sequence shown here is derived from an EMBL/GenBank/DDBJ whole genome shotgun (WGS) entry which is preliminary data.</text>
</comment>
<dbReference type="NCBIfam" id="NF012200">
    <property type="entry name" value="choice_anch_D"/>
    <property type="match status" value="1"/>
</dbReference>
<dbReference type="RefSeq" id="WP_161662692.1">
    <property type="nucleotide sequence ID" value="NZ_CBCSLE010000169.1"/>
</dbReference>
<organism evidence="1 2">
    <name type="scientific">Corallococcus exiguus</name>
    <dbReference type="NCBI Taxonomy" id="83462"/>
    <lineage>
        <taxon>Bacteria</taxon>
        <taxon>Pseudomonadati</taxon>
        <taxon>Myxococcota</taxon>
        <taxon>Myxococcia</taxon>
        <taxon>Myxococcales</taxon>
        <taxon>Cystobacterineae</taxon>
        <taxon>Myxococcaceae</taxon>
        <taxon>Corallococcus</taxon>
    </lineage>
</organism>
<evidence type="ECO:0000313" key="1">
    <source>
        <dbReference type="EMBL" id="NBC39607.1"/>
    </source>
</evidence>
<dbReference type="Proteomes" id="UP000537825">
    <property type="component" value="Unassembled WGS sequence"/>
</dbReference>